<sequence>MATVIAQEGNNGQGNGYGDNDIKMLGYDTVFGSSDPNYQARNLYYLQQQSSAGGAVKASEVRRCRSSAARSGDLDLSRSGVQKPHRSCFWLIQDGILTAAHRIISSIYVFVNRFSFLHVHLLLEITVWGRTVLIPVSGLRLYNI</sequence>
<gene>
    <name evidence="1" type="ORF">Vadar_027498</name>
</gene>
<reference evidence="1 2" key="1">
    <citation type="journal article" date="2021" name="Hortic Res">
        <title>High-quality reference genome and annotation aids understanding of berry development for evergreen blueberry (Vaccinium darrowii).</title>
        <authorList>
            <person name="Yu J."/>
            <person name="Hulse-Kemp A.M."/>
            <person name="Babiker E."/>
            <person name="Staton M."/>
        </authorList>
    </citation>
    <scope>NUCLEOTIDE SEQUENCE [LARGE SCALE GENOMIC DNA]</scope>
    <source>
        <strain evidence="2">cv. NJ 8807/NJ 8810</strain>
        <tissue evidence="1">Young leaf</tissue>
    </source>
</reference>
<comment type="caution">
    <text evidence="1">The sequence shown here is derived from an EMBL/GenBank/DDBJ whole genome shotgun (WGS) entry which is preliminary data.</text>
</comment>
<proteinExistence type="predicted"/>
<evidence type="ECO:0000313" key="1">
    <source>
        <dbReference type="EMBL" id="KAH7866987.1"/>
    </source>
</evidence>
<protein>
    <submittedName>
        <fullName evidence="1">Uncharacterized protein</fullName>
    </submittedName>
</protein>
<keyword evidence="2" id="KW-1185">Reference proteome</keyword>
<evidence type="ECO:0000313" key="2">
    <source>
        <dbReference type="Proteomes" id="UP000828048"/>
    </source>
</evidence>
<dbReference type="EMBL" id="CM037159">
    <property type="protein sequence ID" value="KAH7866987.1"/>
    <property type="molecule type" value="Genomic_DNA"/>
</dbReference>
<name>A0ACB7ZLR6_9ERIC</name>
<accession>A0ACB7ZLR6</accession>
<organism evidence="1 2">
    <name type="scientific">Vaccinium darrowii</name>
    <dbReference type="NCBI Taxonomy" id="229202"/>
    <lineage>
        <taxon>Eukaryota</taxon>
        <taxon>Viridiplantae</taxon>
        <taxon>Streptophyta</taxon>
        <taxon>Embryophyta</taxon>
        <taxon>Tracheophyta</taxon>
        <taxon>Spermatophyta</taxon>
        <taxon>Magnoliopsida</taxon>
        <taxon>eudicotyledons</taxon>
        <taxon>Gunneridae</taxon>
        <taxon>Pentapetalae</taxon>
        <taxon>asterids</taxon>
        <taxon>Ericales</taxon>
        <taxon>Ericaceae</taxon>
        <taxon>Vaccinioideae</taxon>
        <taxon>Vaccinieae</taxon>
        <taxon>Vaccinium</taxon>
    </lineage>
</organism>
<dbReference type="Proteomes" id="UP000828048">
    <property type="component" value="Chromosome 9"/>
</dbReference>